<accession>A0A1X2GCI8</accession>
<dbReference type="PANTHER" id="PTHR13452">
    <property type="entry name" value="THUMP DOMAIN CONTAINING PROTEIN 1-RELATED"/>
    <property type="match status" value="1"/>
</dbReference>
<feature type="region of interest" description="Disordered" evidence="2">
    <location>
        <begin position="267"/>
        <end position="300"/>
    </location>
</feature>
<dbReference type="SUPFAM" id="SSF143437">
    <property type="entry name" value="THUMP domain-like"/>
    <property type="match status" value="1"/>
</dbReference>
<evidence type="ECO:0000313" key="4">
    <source>
        <dbReference type="EMBL" id="ORX50597.1"/>
    </source>
</evidence>
<dbReference type="AlphaFoldDB" id="A0A1X2GCI8"/>
<dbReference type="CDD" id="cd11717">
    <property type="entry name" value="THUMP_THUMPD1_like"/>
    <property type="match status" value="1"/>
</dbReference>
<evidence type="ECO:0000256" key="2">
    <source>
        <dbReference type="SAM" id="MobiDB-lite"/>
    </source>
</evidence>
<gene>
    <name evidence="4" type="ORF">DM01DRAFT_1337757</name>
</gene>
<dbReference type="PROSITE" id="PS51165">
    <property type="entry name" value="THUMP"/>
    <property type="match status" value="1"/>
</dbReference>
<feature type="domain" description="THUMP" evidence="3">
    <location>
        <begin position="140"/>
        <end position="247"/>
    </location>
</feature>
<proteinExistence type="predicted"/>
<dbReference type="OrthoDB" id="367221at2759"/>
<organism evidence="4 5">
    <name type="scientific">Hesseltinella vesiculosa</name>
    <dbReference type="NCBI Taxonomy" id="101127"/>
    <lineage>
        <taxon>Eukaryota</taxon>
        <taxon>Fungi</taxon>
        <taxon>Fungi incertae sedis</taxon>
        <taxon>Mucoromycota</taxon>
        <taxon>Mucoromycotina</taxon>
        <taxon>Mucoromycetes</taxon>
        <taxon>Mucorales</taxon>
        <taxon>Cunninghamellaceae</taxon>
        <taxon>Hesseltinella</taxon>
    </lineage>
</organism>
<dbReference type="STRING" id="101127.A0A1X2GCI8"/>
<sequence length="300" mass="33713">MKRNAGPNRSQRQKRTKVYHCAKDRVGSKSQFNIQPGMQGVIVMCTRGREQRAMREAMDLFIKYANDLYPATNQLVANEVSDGEDDDLEASIAKELAELKETKHEDKRFVNISTATDCVLFIKTHPDIPPVALVHAIMKDVKETQLKQTRYISRLLPVETICAMDLEKIQAAAKPILTPHFHSDDPVVPKTFCVAYRSRNCGSADRSKITETLAASVGRPHVVDLKEAQLTIIAEVLQSICMMSVVPDFNELRKYNLESILGLNAANKKDQAKSTEVSNNDDKPDQKDQSEPRTEENSEE</sequence>
<dbReference type="Pfam" id="PF02926">
    <property type="entry name" value="THUMP"/>
    <property type="match status" value="1"/>
</dbReference>
<dbReference type="GO" id="GO:0006400">
    <property type="term" value="P:tRNA modification"/>
    <property type="evidence" value="ECO:0007669"/>
    <property type="project" value="InterPro"/>
</dbReference>
<dbReference type="InterPro" id="IPR040183">
    <property type="entry name" value="THUMPD1-like"/>
</dbReference>
<reference evidence="4 5" key="1">
    <citation type="submission" date="2016-07" db="EMBL/GenBank/DDBJ databases">
        <title>Pervasive Adenine N6-methylation of Active Genes in Fungi.</title>
        <authorList>
            <consortium name="DOE Joint Genome Institute"/>
            <person name="Mondo S.J."/>
            <person name="Dannebaum R.O."/>
            <person name="Kuo R.C."/>
            <person name="Labutti K."/>
            <person name="Haridas S."/>
            <person name="Kuo A."/>
            <person name="Salamov A."/>
            <person name="Ahrendt S.R."/>
            <person name="Lipzen A."/>
            <person name="Sullivan W."/>
            <person name="Andreopoulos W.B."/>
            <person name="Clum A."/>
            <person name="Lindquist E."/>
            <person name="Daum C."/>
            <person name="Ramamoorthy G.K."/>
            <person name="Gryganskyi A."/>
            <person name="Culley D."/>
            <person name="Magnuson J.K."/>
            <person name="James T.Y."/>
            <person name="O'Malley M.A."/>
            <person name="Stajich J.E."/>
            <person name="Spatafora J.W."/>
            <person name="Visel A."/>
            <person name="Grigoriev I.V."/>
        </authorList>
    </citation>
    <scope>NUCLEOTIDE SEQUENCE [LARGE SCALE GENOMIC DNA]</scope>
    <source>
        <strain evidence="4 5">NRRL 3301</strain>
    </source>
</reference>
<dbReference type="PANTHER" id="PTHR13452:SF10">
    <property type="entry name" value="THUMP DOMAIN-CONTAINING PROTEIN 1"/>
    <property type="match status" value="1"/>
</dbReference>
<dbReference type="GO" id="GO:0003723">
    <property type="term" value="F:RNA binding"/>
    <property type="evidence" value="ECO:0007669"/>
    <property type="project" value="UniProtKB-UniRule"/>
</dbReference>
<evidence type="ECO:0000256" key="1">
    <source>
        <dbReference type="PROSITE-ProRule" id="PRU00529"/>
    </source>
</evidence>
<feature type="compositionally biased region" description="Basic and acidic residues" evidence="2">
    <location>
        <begin position="280"/>
        <end position="300"/>
    </location>
</feature>
<dbReference type="Gene3D" id="3.30.2300.10">
    <property type="entry name" value="THUMP superfamily"/>
    <property type="match status" value="1"/>
</dbReference>
<evidence type="ECO:0000259" key="3">
    <source>
        <dbReference type="PROSITE" id="PS51165"/>
    </source>
</evidence>
<dbReference type="EMBL" id="MCGT01000023">
    <property type="protein sequence ID" value="ORX50597.1"/>
    <property type="molecule type" value="Genomic_DNA"/>
</dbReference>
<dbReference type="Proteomes" id="UP000242146">
    <property type="component" value="Unassembled WGS sequence"/>
</dbReference>
<dbReference type="FunFam" id="3.30.2300.10:FF:000001">
    <property type="entry name" value="THUMP domain-containing protein 1"/>
    <property type="match status" value="1"/>
</dbReference>
<dbReference type="InterPro" id="IPR004114">
    <property type="entry name" value="THUMP_dom"/>
</dbReference>
<keyword evidence="5" id="KW-1185">Reference proteome</keyword>
<protein>
    <recommendedName>
        <fullName evidence="3">THUMP domain-containing protein</fullName>
    </recommendedName>
</protein>
<keyword evidence="1" id="KW-0694">RNA-binding</keyword>
<evidence type="ECO:0000313" key="5">
    <source>
        <dbReference type="Proteomes" id="UP000242146"/>
    </source>
</evidence>
<comment type="caution">
    <text evidence="4">The sequence shown here is derived from an EMBL/GenBank/DDBJ whole genome shotgun (WGS) entry which is preliminary data.</text>
</comment>
<name>A0A1X2GCI8_9FUNG</name>